<protein>
    <recommendedName>
        <fullName evidence="1">ABM domain-containing protein</fullName>
    </recommendedName>
</protein>
<name>A0A7K0DNM0_9NOCA</name>
<comment type="caution">
    <text evidence="2">The sequence shown here is derived from an EMBL/GenBank/DDBJ whole genome shotgun (WGS) entry which is preliminary data.</text>
</comment>
<dbReference type="InterPro" id="IPR007138">
    <property type="entry name" value="ABM_dom"/>
</dbReference>
<evidence type="ECO:0000313" key="3">
    <source>
        <dbReference type="Proteomes" id="UP000431401"/>
    </source>
</evidence>
<dbReference type="Pfam" id="PF03992">
    <property type="entry name" value="ABM"/>
    <property type="match status" value="1"/>
</dbReference>
<dbReference type="OrthoDB" id="5244470at2"/>
<dbReference type="RefSeq" id="WP_153342316.1">
    <property type="nucleotide sequence ID" value="NZ_WEGI01000006.1"/>
</dbReference>
<sequence length="99" mass="10829">MVIVVGVARVRPGCLGDVEDAARRMAVATRSDPGCHLYRFAADLEDPETIVSVEMWADRAALDSHLAHAHTTEFLAQVTSLVEGTPEMTFHDTLPVDLR</sequence>
<proteinExistence type="predicted"/>
<dbReference type="InterPro" id="IPR011008">
    <property type="entry name" value="Dimeric_a/b-barrel"/>
</dbReference>
<reference evidence="2 3" key="1">
    <citation type="submission" date="2019-10" db="EMBL/GenBank/DDBJ databases">
        <title>Nocardia macrotermitis sp. nov. and Nocardia aurantia sp. nov., isolated from the gut of fungus growing-termite Macrotermes natalensis.</title>
        <authorList>
            <person name="Benndorf R."/>
            <person name="Schwitalla J."/>
            <person name="Martin K."/>
            <person name="De Beer W."/>
            <person name="Kaster A.-K."/>
            <person name="Vollmers J."/>
            <person name="Poulsen M."/>
            <person name="Beemelmanns C."/>
        </authorList>
    </citation>
    <scope>NUCLEOTIDE SEQUENCE [LARGE SCALE GENOMIC DNA]</scope>
    <source>
        <strain evidence="2 3">RB56</strain>
    </source>
</reference>
<dbReference type="GO" id="GO:0003824">
    <property type="term" value="F:catalytic activity"/>
    <property type="evidence" value="ECO:0007669"/>
    <property type="project" value="TreeGrafter"/>
</dbReference>
<accession>A0A7K0DNM0</accession>
<evidence type="ECO:0000259" key="1">
    <source>
        <dbReference type="PROSITE" id="PS51725"/>
    </source>
</evidence>
<dbReference type="AlphaFoldDB" id="A0A7K0DNM0"/>
<gene>
    <name evidence="2" type="ORF">NRB56_28740</name>
</gene>
<dbReference type="PANTHER" id="PTHR33336">
    <property type="entry name" value="QUINOL MONOOXYGENASE YGIN-RELATED"/>
    <property type="match status" value="1"/>
</dbReference>
<dbReference type="PANTHER" id="PTHR33336:SF3">
    <property type="entry name" value="ABM DOMAIN-CONTAINING PROTEIN"/>
    <property type="match status" value="1"/>
</dbReference>
<evidence type="ECO:0000313" key="2">
    <source>
        <dbReference type="EMBL" id="MQY27291.1"/>
    </source>
</evidence>
<organism evidence="2 3">
    <name type="scientific">Nocardia aurantia</name>
    <dbReference type="NCBI Taxonomy" id="2585199"/>
    <lineage>
        <taxon>Bacteria</taxon>
        <taxon>Bacillati</taxon>
        <taxon>Actinomycetota</taxon>
        <taxon>Actinomycetes</taxon>
        <taxon>Mycobacteriales</taxon>
        <taxon>Nocardiaceae</taxon>
        <taxon>Nocardia</taxon>
    </lineage>
</organism>
<dbReference type="InterPro" id="IPR050744">
    <property type="entry name" value="AI-2_Isomerase_LsrG"/>
</dbReference>
<dbReference type="PROSITE" id="PS51725">
    <property type="entry name" value="ABM"/>
    <property type="match status" value="1"/>
</dbReference>
<dbReference type="Gene3D" id="3.30.70.100">
    <property type="match status" value="1"/>
</dbReference>
<keyword evidence="3" id="KW-1185">Reference proteome</keyword>
<feature type="domain" description="ABM" evidence="1">
    <location>
        <begin position="2"/>
        <end position="90"/>
    </location>
</feature>
<dbReference type="Proteomes" id="UP000431401">
    <property type="component" value="Unassembled WGS sequence"/>
</dbReference>
<dbReference type="SUPFAM" id="SSF54909">
    <property type="entry name" value="Dimeric alpha+beta barrel"/>
    <property type="match status" value="1"/>
</dbReference>
<dbReference type="EMBL" id="WEGI01000006">
    <property type="protein sequence ID" value="MQY27291.1"/>
    <property type="molecule type" value="Genomic_DNA"/>
</dbReference>